<protein>
    <recommendedName>
        <fullName evidence="1">DUF4097 domain-containing protein</fullName>
    </recommendedName>
</protein>
<dbReference type="Proteomes" id="UP000076969">
    <property type="component" value="Chromosome"/>
</dbReference>
<dbReference type="InterPro" id="IPR025164">
    <property type="entry name" value="Toastrack_DUF4097"/>
</dbReference>
<reference evidence="3" key="1">
    <citation type="journal article" date="2016" name="Syst. Appl. Microbiol.">
        <title>Thermococcus piezophilus sp. nov., a novel hyperthermophilic and piezophilic archaeon with a broad pressure range for growth, isolated from a deepest hydrothermal vent at the Mid-Cayman Rise.</title>
        <authorList>
            <person name="Dalmasso C."/>
            <person name="Oger P."/>
            <person name="Selva G."/>
            <person name="Courtine D."/>
            <person name="L'Haridon S."/>
            <person name="Garlaschelli A."/>
            <person name="Roussel E."/>
            <person name="Miyazaki J."/>
            <person name="Reveillaud J."/>
            <person name="Jebbar M."/>
            <person name="Takai K."/>
            <person name="Maignien L."/>
            <person name="Alain K."/>
        </authorList>
    </citation>
    <scope>NUCLEOTIDE SEQUENCE [LARGE SCALE GENOMIC DNA]</scope>
    <source>
        <strain evidence="3">CDGS</strain>
    </source>
</reference>
<evidence type="ECO:0000313" key="3">
    <source>
        <dbReference type="Proteomes" id="UP000076969"/>
    </source>
</evidence>
<dbReference type="EMBL" id="CP015520">
    <property type="protein sequence ID" value="ANF23322.1"/>
    <property type="molecule type" value="Genomic_DNA"/>
</dbReference>
<dbReference type="RefSeq" id="WP_068666864.1">
    <property type="nucleotide sequence ID" value="NZ_CP015520.1"/>
</dbReference>
<dbReference type="OrthoDB" id="101349at2157"/>
<evidence type="ECO:0000313" key="2">
    <source>
        <dbReference type="EMBL" id="ANF23322.1"/>
    </source>
</evidence>
<organism evidence="2 3">
    <name type="scientific">Thermococcus piezophilus</name>
    <dbReference type="NCBI Taxonomy" id="1712654"/>
    <lineage>
        <taxon>Archaea</taxon>
        <taxon>Methanobacteriati</taxon>
        <taxon>Methanobacteriota</taxon>
        <taxon>Thermococci</taxon>
        <taxon>Thermococcales</taxon>
        <taxon>Thermococcaceae</taxon>
        <taxon>Thermococcus</taxon>
    </lineage>
</organism>
<proteinExistence type="predicted"/>
<sequence length="220" mass="24248">MMFENVREVQIKSVNGRINIEGWDNDYVEVDYTLHGEVDVEVEQEGDKLVIKEKPRTKKVLGIFQKSSDGWAEIELKVPRKVVVKAKNVNGELHAKNVRFTEAITVNGELELENCEAELIKTVNGEAKASLPTAGPLKATTMNGDIVLEIEELEDDIEVKSVNGDVVVRITDFCDARIKVTKVNGDVEIAGIDSNDPVIGAGTYEVKVSTVNGDVRVELI</sequence>
<gene>
    <name evidence="2" type="ORF">A7C91_09185</name>
</gene>
<name>A0A172WIL8_9EURY</name>
<evidence type="ECO:0000259" key="1">
    <source>
        <dbReference type="Pfam" id="PF13349"/>
    </source>
</evidence>
<dbReference type="AlphaFoldDB" id="A0A172WIL8"/>
<feature type="domain" description="DUF4097" evidence="1">
    <location>
        <begin position="87"/>
        <end position="217"/>
    </location>
</feature>
<dbReference type="GeneID" id="28496365"/>
<dbReference type="Pfam" id="PF13349">
    <property type="entry name" value="DUF4097"/>
    <property type="match status" value="1"/>
</dbReference>
<accession>A0A172WIL8</accession>
<dbReference type="KEGG" id="tpie:A7C91_09185"/>
<dbReference type="STRING" id="1712654.A7C91_09185"/>
<keyword evidence="3" id="KW-1185">Reference proteome</keyword>